<keyword evidence="8 10" id="KW-0472">Membrane</keyword>
<keyword evidence="7 10" id="KW-1133">Transmembrane helix</keyword>
<reference evidence="13" key="2">
    <citation type="submission" date="2015-06" db="UniProtKB">
        <authorList>
            <consortium name="EnsemblMetazoa"/>
        </authorList>
    </citation>
    <scope>IDENTIFICATION</scope>
</reference>
<protein>
    <recommendedName>
        <fullName evidence="3">Nicastrin</fullName>
    </recommendedName>
</protein>
<dbReference type="Gene3D" id="3.40.630.10">
    <property type="entry name" value="Zn peptidases"/>
    <property type="match status" value="1"/>
</dbReference>
<dbReference type="PANTHER" id="PTHR21092">
    <property type="entry name" value="NICASTRIN"/>
    <property type="match status" value="1"/>
</dbReference>
<dbReference type="Proteomes" id="UP000015104">
    <property type="component" value="Unassembled WGS sequence"/>
</dbReference>
<evidence type="ECO:0000313" key="13">
    <source>
        <dbReference type="EnsemblMetazoa" id="tetur32g01100.1"/>
    </source>
</evidence>
<dbReference type="AlphaFoldDB" id="T1L1W7"/>
<reference evidence="14" key="1">
    <citation type="submission" date="2011-08" db="EMBL/GenBank/DDBJ databases">
        <authorList>
            <person name="Rombauts S."/>
        </authorList>
    </citation>
    <scope>NUCLEOTIDE SEQUENCE</scope>
    <source>
        <strain evidence="14">London</strain>
    </source>
</reference>
<evidence type="ECO:0000256" key="8">
    <source>
        <dbReference type="ARBA" id="ARBA00023136"/>
    </source>
</evidence>
<comment type="subcellular location">
    <subcellularLocation>
        <location evidence="1">Membrane</location>
        <topology evidence="1">Single-pass type I membrane protein</topology>
    </subcellularLocation>
</comment>
<dbReference type="InterPro" id="IPR041084">
    <property type="entry name" value="Ncstrn_small"/>
</dbReference>
<evidence type="ECO:0000256" key="2">
    <source>
        <dbReference type="ARBA" id="ARBA00007717"/>
    </source>
</evidence>
<name>T1L1W7_TETUR</name>
<evidence type="ECO:0000256" key="3">
    <source>
        <dbReference type="ARBA" id="ARBA00015303"/>
    </source>
</evidence>
<dbReference type="SUPFAM" id="SSF53187">
    <property type="entry name" value="Zn-dependent exopeptidases"/>
    <property type="match status" value="1"/>
</dbReference>
<organism evidence="13 14">
    <name type="scientific">Tetranychus urticae</name>
    <name type="common">Two-spotted spider mite</name>
    <dbReference type="NCBI Taxonomy" id="32264"/>
    <lineage>
        <taxon>Eukaryota</taxon>
        <taxon>Metazoa</taxon>
        <taxon>Ecdysozoa</taxon>
        <taxon>Arthropoda</taxon>
        <taxon>Chelicerata</taxon>
        <taxon>Arachnida</taxon>
        <taxon>Acari</taxon>
        <taxon>Acariformes</taxon>
        <taxon>Trombidiformes</taxon>
        <taxon>Prostigmata</taxon>
        <taxon>Eleutherengona</taxon>
        <taxon>Raphignathae</taxon>
        <taxon>Tetranychoidea</taxon>
        <taxon>Tetranychidae</taxon>
        <taxon>Tetranychus</taxon>
    </lineage>
</organism>
<sequence length="716" mass="80089">MFKLILSIIFSLSTLDAVTADRIARGKIYRDIESKYFCIRRLNATHQFGCQSDFSGSIGALHLVASSNGQIDNDDVKFITSEGSTPPYIPVINVDSLTTKVMEQFRDSGRVSGVIVIKHNDTKLSVFSTDKSCPNEDYGLYTSAFNKSYAEYDNCAKQKWNNPNNPVSELFYRDFGFPVLMIENTVDIDDILQCIDKYGVTKQNSKRSWPLCSAELFIHMNAAKDSKTCIRRNGYSVQLDNAIRYCDPLGSFNIFNPFIPINSNFTVPDKSLIVVASRLDSFSLFFDKTPGADSPVTSIAVILSIAETLGKIRDKITSKQKANRNILFSLFNGESFDYIGSGRATYDLKKKILKGLSTSDLKQLDLTTLSLDHLSSFIELGQLAPHSSDDIYLHTDPISTKDPTTLSLVNALIANLKKPTTISLKESPKDLPLPPASFQSFLRENLKLPGVFLANHNGLYENKFYNSFADDYSNVEFEKDSKSDAKIVQHLANISTQISQALYEMLTDESDLSIKSDPNTISDLLYCFIIDASCPLFVKHGFNISSASQLEGLKTLPFYVSVRQQFTSSFYLMSIIAQILATFTGTFLDADKDKCTKLKAANKWLSYYYIPGFSPNRSCIESQVFATEAVSPVFINNEPDWSLPYSTWTESIWDQPSVRIFLQPGPNQEWATLTVGLLITSLSFLIVRFVRNKSKTLFKLPGDNGVSLMRENGVDC</sequence>
<keyword evidence="9" id="KW-0325">Glycoprotein</keyword>
<accession>T1L1W7</accession>
<dbReference type="STRING" id="32264.T1L1W7"/>
<keyword evidence="5 11" id="KW-0732">Signal</keyword>
<dbReference type="EnsemblMetazoa" id="tetur32g01100.1">
    <property type="protein sequence ID" value="tetur32g01100.1"/>
    <property type="gene ID" value="tetur32g01100"/>
</dbReference>
<feature type="chain" id="PRO_5004581365" description="Nicastrin" evidence="11">
    <location>
        <begin position="21"/>
        <end position="716"/>
    </location>
</feature>
<evidence type="ECO:0000256" key="9">
    <source>
        <dbReference type="ARBA" id="ARBA00023180"/>
    </source>
</evidence>
<feature type="domain" description="Nicastrin small lobe" evidence="12">
    <location>
        <begin position="38"/>
        <end position="222"/>
    </location>
</feature>
<dbReference type="GO" id="GO:0016485">
    <property type="term" value="P:protein processing"/>
    <property type="evidence" value="ECO:0007669"/>
    <property type="project" value="InterPro"/>
</dbReference>
<evidence type="ECO:0000313" key="14">
    <source>
        <dbReference type="Proteomes" id="UP000015104"/>
    </source>
</evidence>
<dbReference type="OrthoDB" id="755951at2759"/>
<dbReference type="GO" id="GO:0007219">
    <property type="term" value="P:Notch signaling pathway"/>
    <property type="evidence" value="ECO:0007669"/>
    <property type="project" value="UniProtKB-KW"/>
</dbReference>
<evidence type="ECO:0000256" key="5">
    <source>
        <dbReference type="ARBA" id="ARBA00022729"/>
    </source>
</evidence>
<dbReference type="PANTHER" id="PTHR21092:SF0">
    <property type="entry name" value="NICASTRIN"/>
    <property type="match status" value="1"/>
</dbReference>
<dbReference type="OMA" id="ECVYPGV"/>
<evidence type="ECO:0000256" key="11">
    <source>
        <dbReference type="SAM" id="SignalP"/>
    </source>
</evidence>
<dbReference type="GO" id="GO:0005886">
    <property type="term" value="C:plasma membrane"/>
    <property type="evidence" value="ECO:0007669"/>
    <property type="project" value="TreeGrafter"/>
</dbReference>
<comment type="similarity">
    <text evidence="2">Belongs to the nicastrin family.</text>
</comment>
<dbReference type="InterPro" id="IPR008710">
    <property type="entry name" value="Nicastrin"/>
</dbReference>
<evidence type="ECO:0000256" key="10">
    <source>
        <dbReference type="SAM" id="Phobius"/>
    </source>
</evidence>
<dbReference type="EMBL" id="CAEY01000922">
    <property type="status" value="NOT_ANNOTATED_CDS"/>
    <property type="molecule type" value="Genomic_DNA"/>
</dbReference>
<evidence type="ECO:0000259" key="12">
    <source>
        <dbReference type="Pfam" id="PF18266"/>
    </source>
</evidence>
<gene>
    <name evidence="13" type="primary">107369537</name>
</gene>
<dbReference type="GO" id="GO:0007220">
    <property type="term" value="P:Notch receptor processing"/>
    <property type="evidence" value="ECO:0007669"/>
    <property type="project" value="TreeGrafter"/>
</dbReference>
<evidence type="ECO:0000256" key="7">
    <source>
        <dbReference type="ARBA" id="ARBA00022989"/>
    </source>
</evidence>
<dbReference type="Pfam" id="PF18266">
    <property type="entry name" value="Ncstrn_small"/>
    <property type="match status" value="1"/>
</dbReference>
<keyword evidence="6" id="KW-0914">Notch signaling pathway</keyword>
<dbReference type="KEGG" id="tut:107369537"/>
<dbReference type="Pfam" id="PF05450">
    <property type="entry name" value="Nicastrin"/>
    <property type="match status" value="1"/>
</dbReference>
<dbReference type="HOGENOM" id="CLU_024257_0_0_1"/>
<proteinExistence type="inferred from homology"/>
<feature type="transmembrane region" description="Helical" evidence="10">
    <location>
        <begin position="670"/>
        <end position="690"/>
    </location>
</feature>
<keyword evidence="14" id="KW-1185">Reference proteome</keyword>
<keyword evidence="4 10" id="KW-0812">Transmembrane</keyword>
<evidence type="ECO:0000256" key="6">
    <source>
        <dbReference type="ARBA" id="ARBA00022976"/>
    </source>
</evidence>
<dbReference type="eggNOG" id="KOG2657">
    <property type="taxonomic scope" value="Eukaryota"/>
</dbReference>
<evidence type="ECO:0000256" key="1">
    <source>
        <dbReference type="ARBA" id="ARBA00004479"/>
    </source>
</evidence>
<feature type="signal peptide" evidence="11">
    <location>
        <begin position="1"/>
        <end position="20"/>
    </location>
</feature>
<evidence type="ECO:0000256" key="4">
    <source>
        <dbReference type="ARBA" id="ARBA00022692"/>
    </source>
</evidence>